<accession>A0A8X7CHQ1</accession>
<organism evidence="1 2">
    <name type="scientific">Trichonephila inaurata madagascariensis</name>
    <dbReference type="NCBI Taxonomy" id="2747483"/>
    <lineage>
        <taxon>Eukaryota</taxon>
        <taxon>Metazoa</taxon>
        <taxon>Ecdysozoa</taxon>
        <taxon>Arthropoda</taxon>
        <taxon>Chelicerata</taxon>
        <taxon>Arachnida</taxon>
        <taxon>Araneae</taxon>
        <taxon>Araneomorphae</taxon>
        <taxon>Entelegynae</taxon>
        <taxon>Araneoidea</taxon>
        <taxon>Nephilidae</taxon>
        <taxon>Trichonephila</taxon>
        <taxon>Trichonephila inaurata</taxon>
    </lineage>
</organism>
<dbReference type="Proteomes" id="UP000886998">
    <property type="component" value="Unassembled WGS sequence"/>
</dbReference>
<protein>
    <submittedName>
        <fullName evidence="1">Uncharacterized protein</fullName>
    </submittedName>
</protein>
<dbReference type="EMBL" id="BMAV01015907">
    <property type="protein sequence ID" value="GFY66215.1"/>
    <property type="molecule type" value="Genomic_DNA"/>
</dbReference>
<reference evidence="1" key="1">
    <citation type="submission" date="2020-08" db="EMBL/GenBank/DDBJ databases">
        <title>Multicomponent nature underlies the extraordinary mechanical properties of spider dragline silk.</title>
        <authorList>
            <person name="Kono N."/>
            <person name="Nakamura H."/>
            <person name="Mori M."/>
            <person name="Yoshida Y."/>
            <person name="Ohtoshi R."/>
            <person name="Malay A.D."/>
            <person name="Moran D.A.P."/>
            <person name="Tomita M."/>
            <person name="Numata K."/>
            <person name="Arakawa K."/>
        </authorList>
    </citation>
    <scope>NUCLEOTIDE SEQUENCE</scope>
</reference>
<dbReference type="AlphaFoldDB" id="A0A8X7CHQ1"/>
<comment type="caution">
    <text evidence="1">The sequence shown here is derived from an EMBL/GenBank/DDBJ whole genome shotgun (WGS) entry which is preliminary data.</text>
</comment>
<gene>
    <name evidence="1" type="ORF">TNIN_232561</name>
</gene>
<evidence type="ECO:0000313" key="2">
    <source>
        <dbReference type="Proteomes" id="UP000886998"/>
    </source>
</evidence>
<proteinExistence type="predicted"/>
<name>A0A8X7CHQ1_9ARAC</name>
<keyword evidence="2" id="KW-1185">Reference proteome</keyword>
<evidence type="ECO:0000313" key="1">
    <source>
        <dbReference type="EMBL" id="GFY66215.1"/>
    </source>
</evidence>
<sequence length="81" mass="9121">MKTVASMLNHFSKLCFLPQFRHAAITILARKATRNMSSAVSYEHKIVNGTSEKSQKIETFKGPLPGTLDENMECWLSPHVD</sequence>